<feature type="region of interest" description="Disordered" evidence="1">
    <location>
        <begin position="52"/>
        <end position="106"/>
    </location>
</feature>
<gene>
    <name evidence="2" type="ORF">U1T56_13770</name>
</gene>
<proteinExistence type="predicted"/>
<protein>
    <submittedName>
        <fullName evidence="2">DUF3035 domain-containing protein</fullName>
    </submittedName>
</protein>
<name>A0ABU8XTI8_9PROT</name>
<sequence>MIRSERLAAVLTLMAIGLAGCGGGTVAESLGMGKRSPDEFQVVRRAPLVLPPDYNLRPPEPGAPPSQQQDTAAQAEALLIGRAAERRPAAPTAQSPGEQALVEQSPVRAEPNIREVLLAENQDLMNLDEGRFLFILNWQKKSRQPQEPVIDPVAEAKRLAAAGATGSVVTMRTGSRPLSQ</sequence>
<dbReference type="Pfam" id="PF11233">
    <property type="entry name" value="DUF3035"/>
    <property type="match status" value="1"/>
</dbReference>
<evidence type="ECO:0000313" key="2">
    <source>
        <dbReference type="EMBL" id="MEK0084226.1"/>
    </source>
</evidence>
<keyword evidence="3" id="KW-1185">Reference proteome</keyword>
<organism evidence="2 3">
    <name type="scientific">Benzoatithermus flavus</name>
    <dbReference type="NCBI Taxonomy" id="3108223"/>
    <lineage>
        <taxon>Bacteria</taxon>
        <taxon>Pseudomonadati</taxon>
        <taxon>Pseudomonadota</taxon>
        <taxon>Alphaproteobacteria</taxon>
        <taxon>Geminicoccales</taxon>
        <taxon>Geminicoccaceae</taxon>
        <taxon>Benzoatithermus</taxon>
    </lineage>
</organism>
<dbReference type="PROSITE" id="PS51257">
    <property type="entry name" value="PROKAR_LIPOPROTEIN"/>
    <property type="match status" value="1"/>
</dbReference>
<dbReference type="EMBL" id="JBBLZC010000013">
    <property type="protein sequence ID" value="MEK0084226.1"/>
    <property type="molecule type" value="Genomic_DNA"/>
</dbReference>
<comment type="caution">
    <text evidence="2">The sequence shown here is derived from an EMBL/GenBank/DDBJ whole genome shotgun (WGS) entry which is preliminary data.</text>
</comment>
<dbReference type="RefSeq" id="WP_418160075.1">
    <property type="nucleotide sequence ID" value="NZ_JBBLZC010000013.1"/>
</dbReference>
<reference evidence="2 3" key="1">
    <citation type="submission" date="2024-01" db="EMBL/GenBank/DDBJ databases">
        <title>Multi-omics insights into the function and evolution of sodium benzoate biodegradation pathways in Benzoatithermus flavus gen. nov., sp. nov. from hot spring.</title>
        <authorList>
            <person name="Hu C.-J."/>
            <person name="Li W.-J."/>
        </authorList>
    </citation>
    <scope>NUCLEOTIDE SEQUENCE [LARGE SCALE GENOMIC DNA]</scope>
    <source>
        <strain evidence="2 3">SYSU G07066</strain>
    </source>
</reference>
<dbReference type="InterPro" id="IPR021395">
    <property type="entry name" value="DUF3035"/>
</dbReference>
<accession>A0ABU8XTI8</accession>
<dbReference type="Proteomes" id="UP001375743">
    <property type="component" value="Unassembled WGS sequence"/>
</dbReference>
<evidence type="ECO:0000313" key="3">
    <source>
        <dbReference type="Proteomes" id="UP001375743"/>
    </source>
</evidence>
<evidence type="ECO:0000256" key="1">
    <source>
        <dbReference type="SAM" id="MobiDB-lite"/>
    </source>
</evidence>